<dbReference type="OrthoDB" id="530017at2"/>
<protein>
    <submittedName>
        <fullName evidence="1">Uncharacterized protein</fullName>
    </submittedName>
</protein>
<evidence type="ECO:0000313" key="2">
    <source>
        <dbReference type="Proteomes" id="UP000319432"/>
    </source>
</evidence>
<evidence type="ECO:0000313" key="1">
    <source>
        <dbReference type="EMBL" id="QDX90924.1"/>
    </source>
</evidence>
<accession>A0A518V1S6</accession>
<sequence>MIDSIISLSFSMYSNPGVYGVLLGSGVSRSAGIPTGWQIVLDLCRKLANFEKIYNPWLQQYSYRIYRITNLFE</sequence>
<gene>
    <name evidence="1" type="ORF">EEL30_00100</name>
</gene>
<proteinExistence type="predicted"/>
<dbReference type="EMBL" id="CP033461">
    <property type="protein sequence ID" value="QDX90924.1"/>
    <property type="molecule type" value="Genomic_DNA"/>
</dbReference>
<dbReference type="AlphaFoldDB" id="A0A518V1S6"/>
<organism evidence="1 2">
    <name type="scientific">Brevibacillus laterosporus</name>
    <name type="common">Bacillus laterosporus</name>
    <dbReference type="NCBI Taxonomy" id="1465"/>
    <lineage>
        <taxon>Bacteria</taxon>
        <taxon>Bacillati</taxon>
        <taxon>Bacillota</taxon>
        <taxon>Bacilli</taxon>
        <taxon>Bacillales</taxon>
        <taxon>Paenibacillaceae</taxon>
        <taxon>Brevibacillus</taxon>
    </lineage>
</organism>
<geneLocation type="plasmid" evidence="1 2">
    <name>p1821L01</name>
</geneLocation>
<reference evidence="1 2" key="1">
    <citation type="submission" date="2018-11" db="EMBL/GenBank/DDBJ databases">
        <title>Phylogenetic determinants of toxin gene distribution in genomes of Brevibacillus laterosporus.</title>
        <authorList>
            <person name="Glare T.R."/>
            <person name="Durrant A."/>
            <person name="Berry C."/>
            <person name="Palma L."/>
            <person name="Ormskirk M."/>
            <person name="Cox M.O."/>
        </authorList>
    </citation>
    <scope>NUCLEOTIDE SEQUENCE [LARGE SCALE GENOMIC DNA]</scope>
    <source>
        <strain evidence="1 2">1821L</strain>
        <plasmid evidence="1 2">p1821L01</plasmid>
    </source>
</reference>
<keyword evidence="1" id="KW-0614">Plasmid</keyword>
<dbReference type="Proteomes" id="UP000319432">
    <property type="component" value="Plasmid p1821L01"/>
</dbReference>
<keyword evidence="2" id="KW-1185">Reference proteome</keyword>
<name>A0A518V1S6_BRELA</name>